<dbReference type="RefSeq" id="WP_124764249.1">
    <property type="nucleotide sequence ID" value="NZ_JAFBDY010000006.1"/>
</dbReference>
<organism evidence="12 13">
    <name type="scientific">Lysinibacillus composti</name>
    <dbReference type="NCBI Taxonomy" id="720633"/>
    <lineage>
        <taxon>Bacteria</taxon>
        <taxon>Bacillati</taxon>
        <taxon>Bacillota</taxon>
        <taxon>Bacilli</taxon>
        <taxon>Bacillales</taxon>
        <taxon>Bacillaceae</taxon>
        <taxon>Lysinibacillus</taxon>
    </lineage>
</organism>
<dbReference type="GO" id="GO:0005886">
    <property type="term" value="C:plasma membrane"/>
    <property type="evidence" value="ECO:0007669"/>
    <property type="project" value="UniProtKB-SubCell"/>
</dbReference>
<accession>A0A3N9UFC3</accession>
<evidence type="ECO:0000256" key="8">
    <source>
        <dbReference type="ARBA" id="ARBA00023136"/>
    </source>
</evidence>
<sequence length="332" mass="35057">MSTKVNLETSTPKTKQSLKSSNIVSLLSNNIVWLLLILAILIMGIVNPIFFSPSILQNILVQTAVLGVLTAGLAHVLIIGEIDLSITGVLAFSAGIGTFLMNRGLNWFLAIIIIVLFGLLIGIINGILIAKFKAAALIETLAMGLILEGALMALTQGRSIINFPDAFTWIGKGSIFGIPVLPIPFLLVYLVIYFIWKKTIFGRSLFATGGNPTSAHVSGINVDRIKIYAFAVSGALAGFSGYLLSAYMGAVTMTFGSDLLMYTLAAAVIGGVSLSGGRGNISGVLGGVLLLTVIQIGLQVLGISSYFVTMAGGAMIFIAVMIDATKTRYLKY</sequence>
<feature type="transmembrane region" description="Helical" evidence="11">
    <location>
        <begin position="296"/>
        <end position="322"/>
    </location>
</feature>
<feature type="transmembrane region" description="Helical" evidence="11">
    <location>
        <begin position="175"/>
        <end position="196"/>
    </location>
</feature>
<dbReference type="Proteomes" id="UP000274033">
    <property type="component" value="Unassembled WGS sequence"/>
</dbReference>
<dbReference type="AlphaFoldDB" id="A0A3N9UFC3"/>
<feature type="transmembrane region" description="Helical" evidence="11">
    <location>
        <begin position="227"/>
        <end position="247"/>
    </location>
</feature>
<keyword evidence="7 11" id="KW-1133">Transmembrane helix</keyword>
<feature type="transmembrane region" description="Helical" evidence="11">
    <location>
        <begin position="259"/>
        <end position="276"/>
    </location>
</feature>
<feature type="transmembrane region" description="Helical" evidence="11">
    <location>
        <begin position="108"/>
        <end position="128"/>
    </location>
</feature>
<name>A0A3N9UFC3_9BACI</name>
<evidence type="ECO:0000256" key="3">
    <source>
        <dbReference type="ARBA" id="ARBA00022475"/>
    </source>
</evidence>
<comment type="subcellular location">
    <subcellularLocation>
        <location evidence="1">Cell membrane</location>
        <topology evidence="1">Multi-pass membrane protein</topology>
    </subcellularLocation>
</comment>
<gene>
    <name evidence="12" type="ORF">EBB45_09500</name>
</gene>
<evidence type="ECO:0000313" key="12">
    <source>
        <dbReference type="EMBL" id="RQW74825.1"/>
    </source>
</evidence>
<dbReference type="CDD" id="cd06579">
    <property type="entry name" value="TM_PBP1_transp_AraH_like"/>
    <property type="match status" value="1"/>
</dbReference>
<dbReference type="PANTHER" id="PTHR32196">
    <property type="entry name" value="ABC TRANSPORTER PERMEASE PROTEIN YPHD-RELATED-RELATED"/>
    <property type="match status" value="1"/>
</dbReference>
<dbReference type="EMBL" id="RRCT01000007">
    <property type="protein sequence ID" value="RQW74825.1"/>
    <property type="molecule type" value="Genomic_DNA"/>
</dbReference>
<proteinExistence type="predicted"/>
<evidence type="ECO:0000256" key="4">
    <source>
        <dbReference type="ARBA" id="ARBA00022519"/>
    </source>
</evidence>
<keyword evidence="13" id="KW-1185">Reference proteome</keyword>
<feature type="transmembrane region" description="Helical" evidence="11">
    <location>
        <begin position="59"/>
        <end position="78"/>
    </location>
</feature>
<dbReference type="GO" id="GO:0022857">
    <property type="term" value="F:transmembrane transporter activity"/>
    <property type="evidence" value="ECO:0007669"/>
    <property type="project" value="InterPro"/>
</dbReference>
<keyword evidence="8 11" id="KW-0472">Membrane</keyword>
<reference evidence="12 13" key="1">
    <citation type="journal article" date="2013" name="J. Microbiol.">
        <title>Lysinibacillus chungkukjangi sp. nov., isolated from Chungkukjang, Korean fermented soybean food.</title>
        <authorList>
            <person name="Kim S.J."/>
            <person name="Jang Y.H."/>
            <person name="Hamada M."/>
            <person name="Ahn J.H."/>
            <person name="Weon H.Y."/>
            <person name="Suzuki K."/>
            <person name="Whang K.S."/>
            <person name="Kwon S.W."/>
        </authorList>
    </citation>
    <scope>NUCLEOTIDE SEQUENCE [LARGE SCALE GENOMIC DNA]</scope>
    <source>
        <strain evidence="12 13">MCCC 1A12701</strain>
    </source>
</reference>
<keyword evidence="5" id="KW-0762">Sugar transport</keyword>
<evidence type="ECO:0000256" key="11">
    <source>
        <dbReference type="SAM" id="Phobius"/>
    </source>
</evidence>
<evidence type="ECO:0000256" key="7">
    <source>
        <dbReference type="ARBA" id="ARBA00022989"/>
    </source>
</evidence>
<keyword evidence="4" id="KW-0997">Cell inner membrane</keyword>
<evidence type="ECO:0000256" key="2">
    <source>
        <dbReference type="ARBA" id="ARBA00022448"/>
    </source>
</evidence>
<feature type="transmembrane region" description="Helical" evidence="11">
    <location>
        <begin position="31"/>
        <end position="52"/>
    </location>
</feature>
<keyword evidence="3" id="KW-1003">Cell membrane</keyword>
<protein>
    <recommendedName>
        <fullName evidence="10">Xylose transport system permease protein XylH</fullName>
    </recommendedName>
</protein>
<keyword evidence="6 11" id="KW-0812">Transmembrane</keyword>
<evidence type="ECO:0000256" key="9">
    <source>
        <dbReference type="ARBA" id="ARBA00035611"/>
    </source>
</evidence>
<comment type="function">
    <text evidence="9">Part of the binding-protein-dependent transport system for D-xylose. Probably responsible for the translocation of the substrate across the membrane.</text>
</comment>
<dbReference type="PANTHER" id="PTHR32196:SF32">
    <property type="entry name" value="XYLOSE TRANSPORT SYSTEM PERMEASE PROTEIN XYLH"/>
    <property type="match status" value="1"/>
</dbReference>
<evidence type="ECO:0000256" key="5">
    <source>
        <dbReference type="ARBA" id="ARBA00022597"/>
    </source>
</evidence>
<evidence type="ECO:0000256" key="6">
    <source>
        <dbReference type="ARBA" id="ARBA00022692"/>
    </source>
</evidence>
<evidence type="ECO:0000256" key="1">
    <source>
        <dbReference type="ARBA" id="ARBA00004651"/>
    </source>
</evidence>
<feature type="transmembrane region" description="Helical" evidence="11">
    <location>
        <begin position="134"/>
        <end position="154"/>
    </location>
</feature>
<feature type="transmembrane region" description="Helical" evidence="11">
    <location>
        <begin position="84"/>
        <end position="101"/>
    </location>
</feature>
<keyword evidence="2" id="KW-0813">Transport</keyword>
<dbReference type="Pfam" id="PF02653">
    <property type="entry name" value="BPD_transp_2"/>
    <property type="match status" value="1"/>
</dbReference>
<dbReference type="OrthoDB" id="9813906at2"/>
<dbReference type="InterPro" id="IPR001851">
    <property type="entry name" value="ABC_transp_permease"/>
</dbReference>
<comment type="caution">
    <text evidence="12">The sequence shown here is derived from an EMBL/GenBank/DDBJ whole genome shotgun (WGS) entry which is preliminary data.</text>
</comment>
<evidence type="ECO:0000313" key="13">
    <source>
        <dbReference type="Proteomes" id="UP000274033"/>
    </source>
</evidence>
<evidence type="ECO:0000256" key="10">
    <source>
        <dbReference type="ARBA" id="ARBA00035686"/>
    </source>
</evidence>